<keyword evidence="3" id="KW-1185">Reference proteome</keyword>
<dbReference type="Proteomes" id="UP000494040">
    <property type="component" value="Unassembled WGS sequence"/>
</dbReference>
<dbReference type="AlphaFoldDB" id="A0A8I6TJR1"/>
<organism evidence="2 3">
    <name type="scientific">Cimex lectularius</name>
    <name type="common">Bed bug</name>
    <name type="synonym">Acanthia lectularia</name>
    <dbReference type="NCBI Taxonomy" id="79782"/>
    <lineage>
        <taxon>Eukaryota</taxon>
        <taxon>Metazoa</taxon>
        <taxon>Ecdysozoa</taxon>
        <taxon>Arthropoda</taxon>
        <taxon>Hexapoda</taxon>
        <taxon>Insecta</taxon>
        <taxon>Pterygota</taxon>
        <taxon>Neoptera</taxon>
        <taxon>Paraneoptera</taxon>
        <taxon>Hemiptera</taxon>
        <taxon>Heteroptera</taxon>
        <taxon>Panheteroptera</taxon>
        <taxon>Cimicomorpha</taxon>
        <taxon>Cimicidae</taxon>
        <taxon>Cimex</taxon>
    </lineage>
</organism>
<evidence type="ECO:0000256" key="1">
    <source>
        <dbReference type="ARBA" id="ARBA00006322"/>
    </source>
</evidence>
<dbReference type="PANTHER" id="PTHR31449">
    <property type="entry name" value="UPF0598 PROTEIN C8ORF82"/>
    <property type="match status" value="1"/>
</dbReference>
<accession>A0A8I6TJR1</accession>
<evidence type="ECO:0000313" key="3">
    <source>
        <dbReference type="Proteomes" id="UP000494040"/>
    </source>
</evidence>
<dbReference type="EnsemblMetazoa" id="XM_014401188.2">
    <property type="protein sequence ID" value="XP_014256674.1"/>
    <property type="gene ID" value="LOC106670666"/>
</dbReference>
<dbReference type="KEGG" id="clec:106670666"/>
<dbReference type="OMA" id="IKNFTSC"/>
<protein>
    <submittedName>
        <fullName evidence="2">Uncharacterized protein</fullName>
    </submittedName>
</protein>
<reference evidence="2" key="1">
    <citation type="submission" date="2022-01" db="UniProtKB">
        <authorList>
            <consortium name="EnsemblMetazoa"/>
        </authorList>
    </citation>
    <scope>IDENTIFICATION</scope>
</reference>
<proteinExistence type="inferred from homology"/>
<comment type="similarity">
    <text evidence="1">Belongs to the UPF0598 family.</text>
</comment>
<dbReference type="OrthoDB" id="10260024at2759"/>
<dbReference type="InterPro" id="IPR028108">
    <property type="entry name" value="DUF4505"/>
</dbReference>
<dbReference type="Pfam" id="PF14956">
    <property type="entry name" value="DUF4505"/>
    <property type="match status" value="1"/>
</dbReference>
<dbReference type="PANTHER" id="PTHR31449:SF3">
    <property type="entry name" value="UPF0598 PROTEIN C8ORF82"/>
    <property type="match status" value="1"/>
</dbReference>
<name>A0A8I6TJR1_CIMLE</name>
<gene>
    <name evidence="2" type="primary">106670666</name>
</gene>
<evidence type="ECO:0000313" key="2">
    <source>
        <dbReference type="EnsemblMetazoa" id="XP_014256674.1"/>
    </source>
</evidence>
<sequence length="205" mass="24485">MILKNTFKILNNNARRLVHYVQGQTTGEKNNIREYFYYIDHQGMLFLDDSKMKNFTSCFKDKEFLEFFFKRIRPNVTERYLDFPYISLCGRERNYIRVDDTPLVYSQISSRDGKDVLLYNHAGDKLFNDFVPQNLFMSPATGRIYHPCQEKYGSVGLIISKIAIELSKLFTFENGEDKPPTKFEWKGAIHELDFEWYFKYRPQEK</sequence>